<dbReference type="EMBL" id="CAJFCJ010000002">
    <property type="protein sequence ID" value="CAD5111810.1"/>
    <property type="molecule type" value="Genomic_DNA"/>
</dbReference>
<proteinExistence type="predicted"/>
<gene>
    <name evidence="3" type="ORF">DGYR_LOCUS1042</name>
</gene>
<dbReference type="AlphaFoldDB" id="A0A7I8V927"/>
<evidence type="ECO:0000313" key="4">
    <source>
        <dbReference type="Proteomes" id="UP000549394"/>
    </source>
</evidence>
<feature type="transmembrane region" description="Helical" evidence="2">
    <location>
        <begin position="64"/>
        <end position="85"/>
    </location>
</feature>
<dbReference type="Proteomes" id="UP000549394">
    <property type="component" value="Unassembled WGS sequence"/>
</dbReference>
<evidence type="ECO:0000313" key="3">
    <source>
        <dbReference type="EMBL" id="CAD5111810.1"/>
    </source>
</evidence>
<keyword evidence="2" id="KW-0472">Membrane</keyword>
<feature type="compositionally biased region" description="Polar residues" evidence="1">
    <location>
        <begin position="194"/>
        <end position="205"/>
    </location>
</feature>
<sequence>MAVTSAKRLDHWIIRNTGKHRAPGICAALFGFLLMFTGILVLTVGKSVSKKGKVNKSISDLEDAGPAFLSIGILLILIGFTYQYIRHKRFKKALTEKRKRKLEGRANDYVMTDDEHFEGIDSLDPVEEFQMDEPSTSTGIVLNVVSLPNNSVQSENFLPEIVTETVPKNDHSNEIIPPRPPRSHSARSLRRPSLQPNQRSLSQTNIQQASEEIEQIEQIEQIEDLSLNEKSPQKTKKHLGKQKGTGNNILTVDCIPSLRDSPSQDYIPKAVSKGFSNFYSSTKSESGC</sequence>
<feature type="region of interest" description="Disordered" evidence="1">
    <location>
        <begin position="229"/>
        <end position="248"/>
    </location>
</feature>
<feature type="region of interest" description="Disordered" evidence="1">
    <location>
        <begin position="165"/>
        <end position="208"/>
    </location>
</feature>
<keyword evidence="4" id="KW-1185">Reference proteome</keyword>
<keyword evidence="2" id="KW-1133">Transmembrane helix</keyword>
<evidence type="ECO:0000256" key="2">
    <source>
        <dbReference type="SAM" id="Phobius"/>
    </source>
</evidence>
<accession>A0A7I8V927</accession>
<feature type="compositionally biased region" description="Basic residues" evidence="1">
    <location>
        <begin position="181"/>
        <end position="190"/>
    </location>
</feature>
<comment type="caution">
    <text evidence="3">The sequence shown here is derived from an EMBL/GenBank/DDBJ whole genome shotgun (WGS) entry which is preliminary data.</text>
</comment>
<feature type="transmembrane region" description="Helical" evidence="2">
    <location>
        <begin position="21"/>
        <end position="44"/>
    </location>
</feature>
<evidence type="ECO:0000256" key="1">
    <source>
        <dbReference type="SAM" id="MobiDB-lite"/>
    </source>
</evidence>
<name>A0A7I8V927_9ANNE</name>
<reference evidence="3 4" key="1">
    <citation type="submission" date="2020-08" db="EMBL/GenBank/DDBJ databases">
        <authorList>
            <person name="Hejnol A."/>
        </authorList>
    </citation>
    <scope>NUCLEOTIDE SEQUENCE [LARGE SCALE GENOMIC DNA]</scope>
</reference>
<organism evidence="3 4">
    <name type="scientific">Dimorphilus gyrociliatus</name>
    <dbReference type="NCBI Taxonomy" id="2664684"/>
    <lineage>
        <taxon>Eukaryota</taxon>
        <taxon>Metazoa</taxon>
        <taxon>Spiralia</taxon>
        <taxon>Lophotrochozoa</taxon>
        <taxon>Annelida</taxon>
        <taxon>Polychaeta</taxon>
        <taxon>Polychaeta incertae sedis</taxon>
        <taxon>Dinophilidae</taxon>
        <taxon>Dimorphilus</taxon>
    </lineage>
</organism>
<protein>
    <submittedName>
        <fullName evidence="3">Uncharacterized protein</fullName>
    </submittedName>
</protein>
<keyword evidence="2" id="KW-0812">Transmembrane</keyword>